<protein>
    <submittedName>
        <fullName evidence="2">Uncharacterized protein</fullName>
    </submittedName>
</protein>
<dbReference type="AlphaFoldDB" id="A0A1X6N540"/>
<evidence type="ECO:0000256" key="1">
    <source>
        <dbReference type="SAM" id="Phobius"/>
    </source>
</evidence>
<dbReference type="RefSeq" id="XP_024340366.1">
    <property type="nucleotide sequence ID" value="XM_024484988.1"/>
</dbReference>
<accession>A0A1X6N540</accession>
<dbReference type="GeneID" id="36329937"/>
<organism evidence="2 3">
    <name type="scientific">Postia placenta MAD-698-R-SB12</name>
    <dbReference type="NCBI Taxonomy" id="670580"/>
    <lineage>
        <taxon>Eukaryota</taxon>
        <taxon>Fungi</taxon>
        <taxon>Dikarya</taxon>
        <taxon>Basidiomycota</taxon>
        <taxon>Agaricomycotina</taxon>
        <taxon>Agaricomycetes</taxon>
        <taxon>Polyporales</taxon>
        <taxon>Adustoporiaceae</taxon>
        <taxon>Rhodonia</taxon>
    </lineage>
</organism>
<gene>
    <name evidence="2" type="ORF">POSPLADRAFT_1139052</name>
</gene>
<keyword evidence="1" id="KW-1133">Transmembrane helix</keyword>
<dbReference type="OrthoDB" id="2796825at2759"/>
<feature type="transmembrane region" description="Helical" evidence="1">
    <location>
        <begin position="124"/>
        <end position="145"/>
    </location>
</feature>
<evidence type="ECO:0000313" key="2">
    <source>
        <dbReference type="EMBL" id="OSX63572.1"/>
    </source>
</evidence>
<feature type="transmembrane region" description="Helical" evidence="1">
    <location>
        <begin position="247"/>
        <end position="269"/>
    </location>
</feature>
<keyword evidence="1" id="KW-0472">Membrane</keyword>
<sequence>MSTGVGQCTGINEQPNTLRHGVPYTDCLDATRRQWSATQPYISNLPVRGPLCTVERKWIALIKSVLMVNPYAPDESHHDLVAETEWLQGAMLSGILYGVEVTLFIICFKLLVQQMRRANYKRQCILLAFITTVFTLGTLLMYSIADMTQLSFINDRNFPGGPAAYEVQMYWIPVDEVGVVAMVVGNWFMDALLTSKSSPFNSVDFTVPYFATTLALNIVVTILIVSRLLYHRWRLGRALGPAYVSHYTYLAAILAESAAFYSVFSILFLVPLVLNNPLSSVFLQALSQSQTVASLVIIYYIASGKTWTETISTQATSVTRQRSNTIQFRDLQTSSSRSEHECDLPKVDITVVREVVTDGERASVLNDRLCSK</sequence>
<name>A0A1X6N540_9APHY</name>
<evidence type="ECO:0000313" key="3">
    <source>
        <dbReference type="Proteomes" id="UP000194127"/>
    </source>
</evidence>
<feature type="transmembrane region" description="Helical" evidence="1">
    <location>
        <begin position="281"/>
        <end position="302"/>
    </location>
</feature>
<proteinExistence type="predicted"/>
<feature type="transmembrane region" description="Helical" evidence="1">
    <location>
        <begin position="90"/>
        <end position="112"/>
    </location>
</feature>
<dbReference type="EMBL" id="KZ110595">
    <property type="protein sequence ID" value="OSX63572.1"/>
    <property type="molecule type" value="Genomic_DNA"/>
</dbReference>
<reference evidence="2 3" key="1">
    <citation type="submission" date="2017-04" db="EMBL/GenBank/DDBJ databases">
        <title>Genome Sequence of the Model Brown-Rot Fungus Postia placenta SB12.</title>
        <authorList>
            <consortium name="DOE Joint Genome Institute"/>
            <person name="Gaskell J."/>
            <person name="Kersten P."/>
            <person name="Larrondo L.F."/>
            <person name="Canessa P."/>
            <person name="Martinez D."/>
            <person name="Hibbett D."/>
            <person name="Schmoll M."/>
            <person name="Kubicek C.P."/>
            <person name="Martinez A.T."/>
            <person name="Yadav J."/>
            <person name="Master E."/>
            <person name="Magnuson J.K."/>
            <person name="James T."/>
            <person name="Yaver D."/>
            <person name="Berka R."/>
            <person name="Labutti K."/>
            <person name="Lipzen A."/>
            <person name="Aerts A."/>
            <person name="Barry K."/>
            <person name="Henrissat B."/>
            <person name="Blanchette R."/>
            <person name="Grigoriev I."/>
            <person name="Cullen D."/>
        </authorList>
    </citation>
    <scope>NUCLEOTIDE SEQUENCE [LARGE SCALE GENOMIC DNA]</scope>
    <source>
        <strain evidence="2 3">MAD-698-R-SB12</strain>
    </source>
</reference>
<dbReference type="STRING" id="670580.A0A1X6N540"/>
<keyword evidence="3" id="KW-1185">Reference proteome</keyword>
<keyword evidence="1" id="KW-0812">Transmembrane</keyword>
<dbReference type="Proteomes" id="UP000194127">
    <property type="component" value="Unassembled WGS sequence"/>
</dbReference>
<feature type="transmembrane region" description="Helical" evidence="1">
    <location>
        <begin position="207"/>
        <end position="226"/>
    </location>
</feature>